<accession>A0A2H0W0N5</accession>
<feature type="transmembrane region" description="Helical" evidence="1">
    <location>
        <begin position="106"/>
        <end position="132"/>
    </location>
</feature>
<evidence type="ECO:0000256" key="1">
    <source>
        <dbReference type="SAM" id="Phobius"/>
    </source>
</evidence>
<dbReference type="EMBL" id="PEZZ01000034">
    <property type="protein sequence ID" value="PIS04867.1"/>
    <property type="molecule type" value="Genomic_DNA"/>
</dbReference>
<feature type="transmembrane region" description="Helical" evidence="1">
    <location>
        <begin position="60"/>
        <end position="85"/>
    </location>
</feature>
<keyword evidence="1" id="KW-1133">Transmembrane helix</keyword>
<protein>
    <submittedName>
        <fullName evidence="2">Uncharacterized protein</fullName>
    </submittedName>
</protein>
<reference evidence="3" key="1">
    <citation type="submission" date="2017-09" db="EMBL/GenBank/DDBJ databases">
        <title>Depth-based differentiation of microbial function through sediment-hosted aquifers and enrichment of novel symbionts in the deep terrestrial subsurface.</title>
        <authorList>
            <person name="Probst A.J."/>
            <person name="Ladd B."/>
            <person name="Jarett J.K."/>
            <person name="Geller-Mcgrath D.E."/>
            <person name="Sieber C.M.K."/>
            <person name="Emerson J.B."/>
            <person name="Anantharaman K."/>
            <person name="Thomas B.C."/>
            <person name="Malmstrom R."/>
            <person name="Stieglmeier M."/>
            <person name="Klingl A."/>
            <person name="Woyke T."/>
            <person name="Ryan C.M."/>
            <person name="Banfield J.F."/>
        </authorList>
    </citation>
    <scope>NUCLEOTIDE SEQUENCE [LARGE SCALE GENOMIC DNA]</scope>
</reference>
<evidence type="ECO:0000313" key="3">
    <source>
        <dbReference type="Proteomes" id="UP000230935"/>
    </source>
</evidence>
<keyword evidence="1" id="KW-0472">Membrane</keyword>
<keyword evidence="1" id="KW-0812">Transmembrane</keyword>
<evidence type="ECO:0000313" key="2">
    <source>
        <dbReference type="EMBL" id="PIS04867.1"/>
    </source>
</evidence>
<proteinExistence type="predicted"/>
<sequence>MKRLKKSITIAIALLYIVGVGAPVFAAIEDEKNPLNLLQNVGQNVPAYKDSAVPGDEGQIFSQIGAVVAVFFSILGIFFVILFIYGGFIWMNSRGNEDEVNRSKNILRAAVIGLIITLLAFAISNFIFSSIINASELSA</sequence>
<dbReference type="AlphaFoldDB" id="A0A2H0W0N5"/>
<dbReference type="Proteomes" id="UP000230935">
    <property type="component" value="Unassembled WGS sequence"/>
</dbReference>
<name>A0A2H0W0N5_9BACT</name>
<dbReference type="NCBIfam" id="NF045849">
    <property type="entry name" value="ICE_MMCAP2_0565"/>
    <property type="match status" value="1"/>
</dbReference>
<comment type="caution">
    <text evidence="2">The sequence shown here is derived from an EMBL/GenBank/DDBJ whole genome shotgun (WGS) entry which is preliminary data.</text>
</comment>
<organism evidence="2 3">
    <name type="scientific">Candidatus Buchananbacteria bacterium CG10_big_fil_rev_8_21_14_0_10_42_9</name>
    <dbReference type="NCBI Taxonomy" id="1974526"/>
    <lineage>
        <taxon>Bacteria</taxon>
        <taxon>Candidatus Buchananiibacteriota</taxon>
    </lineage>
</organism>
<dbReference type="Pfam" id="PF18895">
    <property type="entry name" value="T4SS_pilin"/>
    <property type="match status" value="1"/>
</dbReference>
<gene>
    <name evidence="2" type="ORF">COT81_04400</name>
</gene>
<dbReference type="InterPro" id="IPR043993">
    <property type="entry name" value="T4SS_pilin"/>
</dbReference>